<sequence>MKKIAFLFAIILVSCSSTKDISCEKNSINQLLDNWHKAAAEANFDNYFNAMSEESIFIGTDATENWNKAQFIAFAKPYFDKGHAWSFTALERNIYFSEDGKTAWFDELLNTQMKICRGSGVLQKVGSEWKIKHYVLSMTVPNDNVNEVVKIKAPTEDALINKLQSK</sequence>
<dbReference type="OrthoDB" id="271716at2"/>
<reference evidence="2 3" key="1">
    <citation type="submission" date="2016-11" db="EMBL/GenBank/DDBJ databases">
        <authorList>
            <person name="Jaros S."/>
            <person name="Januszkiewicz K."/>
            <person name="Wedrychowicz H."/>
        </authorList>
    </citation>
    <scope>NUCLEOTIDE SEQUENCE [LARGE SCALE GENOMIC DNA]</scope>
    <source>
        <strain evidence="2 3">DSM 22807</strain>
    </source>
</reference>
<evidence type="ECO:0000313" key="2">
    <source>
        <dbReference type="EMBL" id="SHI73464.1"/>
    </source>
</evidence>
<evidence type="ECO:0000259" key="1">
    <source>
        <dbReference type="Pfam" id="PF13474"/>
    </source>
</evidence>
<protein>
    <submittedName>
        <fullName evidence="2">SnoaL-like domain-containing protein</fullName>
    </submittedName>
</protein>
<accession>A0A1M6DJI4</accession>
<proteinExistence type="predicted"/>
<keyword evidence="3" id="KW-1185">Reference proteome</keyword>
<dbReference type="EMBL" id="FQZH01000001">
    <property type="protein sequence ID" value="SHI73464.1"/>
    <property type="molecule type" value="Genomic_DNA"/>
</dbReference>
<dbReference type="STRING" id="683124.SAMN05444337_0667"/>
<dbReference type="InterPro" id="IPR037401">
    <property type="entry name" value="SnoaL-like"/>
</dbReference>
<evidence type="ECO:0000313" key="3">
    <source>
        <dbReference type="Proteomes" id="UP000184232"/>
    </source>
</evidence>
<dbReference type="SUPFAM" id="SSF54427">
    <property type="entry name" value="NTF2-like"/>
    <property type="match status" value="1"/>
</dbReference>
<feature type="domain" description="SnoaL-like" evidence="1">
    <location>
        <begin position="28"/>
        <end position="141"/>
    </location>
</feature>
<dbReference type="InterPro" id="IPR032710">
    <property type="entry name" value="NTF2-like_dom_sf"/>
</dbReference>
<dbReference type="RefSeq" id="WP_072781693.1">
    <property type="nucleotide sequence ID" value="NZ_CP045292.1"/>
</dbReference>
<dbReference type="Proteomes" id="UP000184232">
    <property type="component" value="Unassembled WGS sequence"/>
</dbReference>
<dbReference type="AlphaFoldDB" id="A0A1M6DJI4"/>
<organism evidence="2 3">
    <name type="scientific">Flavobacterium haoranii</name>
    <dbReference type="NCBI Taxonomy" id="683124"/>
    <lineage>
        <taxon>Bacteria</taxon>
        <taxon>Pseudomonadati</taxon>
        <taxon>Bacteroidota</taxon>
        <taxon>Flavobacteriia</taxon>
        <taxon>Flavobacteriales</taxon>
        <taxon>Flavobacteriaceae</taxon>
        <taxon>Flavobacterium</taxon>
    </lineage>
</organism>
<dbReference type="Gene3D" id="3.10.450.50">
    <property type="match status" value="1"/>
</dbReference>
<dbReference type="Pfam" id="PF13474">
    <property type="entry name" value="SnoaL_3"/>
    <property type="match status" value="1"/>
</dbReference>
<dbReference type="PROSITE" id="PS51257">
    <property type="entry name" value="PROKAR_LIPOPROTEIN"/>
    <property type="match status" value="1"/>
</dbReference>
<gene>
    <name evidence="2" type="ORF">SAMN05444337_0667</name>
</gene>
<name>A0A1M6DJI4_9FLAO</name>